<feature type="compositionally biased region" description="Polar residues" evidence="1">
    <location>
        <begin position="51"/>
        <end position="66"/>
    </location>
</feature>
<evidence type="ECO:0000256" key="1">
    <source>
        <dbReference type="SAM" id="MobiDB-lite"/>
    </source>
</evidence>
<dbReference type="AlphaFoldDB" id="A0A804UBF3"/>
<sequence length="491" mass="55099">MKMLPSFFFFLELNISPPAAVDAHRTVVPRLHGRMVLFPFLLQAAATPITNSNQTNTIDSPASTLEPSPPAMSSASEQEVSSAAPPQRKWVALISIAAVLGNEDDRYKEVVIGTDVLLHLDEPPHTSFVAVRHRVSPYPRLTDDETRYAYILAADRSACILLQVVEGNHWDLFLCDTYKRAVSIIPPMSSEGLGFSPHHTIGLIADPHNRGHYEVVQLQSSTSDNQPNRLICYSTAKGYWFIRGLTLQQARMRNPFYDTTVLAHDGRLWWFAQANGVLFCDPCTPLLEPPQLRFLPLPADCELDGYVTFDPRVGALMEQRRCLRPSEGKLRFVEIHGLSYNVFDDVDPDNINATLWMWTLDEPEDPDPWTFEYEVAFAEIWDDNTYADAGLLPGKVPHVALVDPNDHHVVYFLQGSKIFGLNAREKKIVACEECLPDLQQMSSISRPFIDAWELPANVATTTLLDTVCAVVCCSVLSSKRIHLPCLRLLNM</sequence>
<dbReference type="KEGG" id="zma:103642990"/>
<evidence type="ECO:0000313" key="4">
    <source>
        <dbReference type="EnsemblPlants" id="Zm00001eb284040_P001"/>
    </source>
</evidence>
<protein>
    <recommendedName>
        <fullName evidence="3">DUF1618 domain-containing protein</fullName>
    </recommendedName>
</protein>
<feature type="signal peptide" evidence="2">
    <location>
        <begin position="1"/>
        <end position="23"/>
    </location>
</feature>
<reference evidence="5" key="1">
    <citation type="journal article" date="2009" name="Science">
        <title>The B73 maize genome: complexity, diversity, and dynamics.</title>
        <authorList>
            <person name="Schnable P.S."/>
            <person name="Ware D."/>
            <person name="Fulton R.S."/>
            <person name="Stein J.C."/>
            <person name="Wei F."/>
            <person name="Pasternak S."/>
            <person name="Liang C."/>
            <person name="Zhang J."/>
            <person name="Fulton L."/>
            <person name="Graves T.A."/>
            <person name="Minx P."/>
            <person name="Reily A.D."/>
            <person name="Courtney L."/>
            <person name="Kruchowski S.S."/>
            <person name="Tomlinson C."/>
            <person name="Strong C."/>
            <person name="Delehaunty K."/>
            <person name="Fronick C."/>
            <person name="Courtney B."/>
            <person name="Rock S.M."/>
            <person name="Belter E."/>
            <person name="Du F."/>
            <person name="Kim K."/>
            <person name="Abbott R.M."/>
            <person name="Cotton M."/>
            <person name="Levy A."/>
            <person name="Marchetto P."/>
            <person name="Ochoa K."/>
            <person name="Jackson S.M."/>
            <person name="Gillam B."/>
            <person name="Chen W."/>
            <person name="Yan L."/>
            <person name="Higginbotham J."/>
            <person name="Cardenas M."/>
            <person name="Waligorski J."/>
            <person name="Applebaum E."/>
            <person name="Phelps L."/>
            <person name="Falcone J."/>
            <person name="Kanchi K."/>
            <person name="Thane T."/>
            <person name="Scimone A."/>
            <person name="Thane N."/>
            <person name="Henke J."/>
            <person name="Wang T."/>
            <person name="Ruppert J."/>
            <person name="Shah N."/>
            <person name="Rotter K."/>
            <person name="Hodges J."/>
            <person name="Ingenthron E."/>
            <person name="Cordes M."/>
            <person name="Kohlberg S."/>
            <person name="Sgro J."/>
            <person name="Delgado B."/>
            <person name="Mead K."/>
            <person name="Chinwalla A."/>
            <person name="Leonard S."/>
            <person name="Crouse K."/>
            <person name="Collura K."/>
            <person name="Kudrna D."/>
            <person name="Currie J."/>
            <person name="He R."/>
            <person name="Angelova A."/>
            <person name="Rajasekar S."/>
            <person name="Mueller T."/>
            <person name="Lomeli R."/>
            <person name="Scara G."/>
            <person name="Ko A."/>
            <person name="Delaney K."/>
            <person name="Wissotski M."/>
            <person name="Lopez G."/>
            <person name="Campos D."/>
            <person name="Braidotti M."/>
            <person name="Ashley E."/>
            <person name="Golser W."/>
            <person name="Kim H."/>
            <person name="Lee S."/>
            <person name="Lin J."/>
            <person name="Dujmic Z."/>
            <person name="Kim W."/>
            <person name="Talag J."/>
            <person name="Zuccolo A."/>
            <person name="Fan C."/>
            <person name="Sebastian A."/>
            <person name="Kramer M."/>
            <person name="Spiegel L."/>
            <person name="Nascimento L."/>
            <person name="Zutavern T."/>
            <person name="Miller B."/>
            <person name="Ambroise C."/>
            <person name="Muller S."/>
            <person name="Spooner W."/>
            <person name="Narechania A."/>
            <person name="Ren L."/>
            <person name="Wei S."/>
            <person name="Kumari S."/>
            <person name="Faga B."/>
            <person name="Levy M.J."/>
            <person name="McMahan L."/>
            <person name="Van Buren P."/>
            <person name="Vaughn M.W."/>
            <person name="Ying K."/>
            <person name="Yeh C.-T."/>
            <person name="Emrich S.J."/>
            <person name="Jia Y."/>
            <person name="Kalyanaraman A."/>
            <person name="Hsia A.-P."/>
            <person name="Barbazuk W.B."/>
            <person name="Baucom R.S."/>
            <person name="Brutnell T.P."/>
            <person name="Carpita N.C."/>
            <person name="Chaparro C."/>
            <person name="Chia J.-M."/>
            <person name="Deragon J.-M."/>
            <person name="Estill J.C."/>
            <person name="Fu Y."/>
            <person name="Jeddeloh J.A."/>
            <person name="Han Y."/>
            <person name="Lee H."/>
            <person name="Li P."/>
            <person name="Lisch D.R."/>
            <person name="Liu S."/>
            <person name="Liu Z."/>
            <person name="Nagel D.H."/>
            <person name="McCann M.C."/>
            <person name="SanMiguel P."/>
            <person name="Myers A.M."/>
            <person name="Nettleton D."/>
            <person name="Nguyen J."/>
            <person name="Penning B.W."/>
            <person name="Ponnala L."/>
            <person name="Schneider K.L."/>
            <person name="Schwartz D.C."/>
            <person name="Sharma A."/>
            <person name="Soderlund C."/>
            <person name="Springer N.M."/>
            <person name="Sun Q."/>
            <person name="Wang H."/>
            <person name="Waterman M."/>
            <person name="Westerman R."/>
            <person name="Wolfgruber T.K."/>
            <person name="Yang L."/>
            <person name="Yu Y."/>
            <person name="Zhang L."/>
            <person name="Zhou S."/>
            <person name="Zhu Q."/>
            <person name="Bennetzen J.L."/>
            <person name="Dawe R.K."/>
            <person name="Jiang J."/>
            <person name="Jiang N."/>
            <person name="Presting G.G."/>
            <person name="Wessler S.R."/>
            <person name="Aluru S."/>
            <person name="Martienssen R.A."/>
            <person name="Clifton S.W."/>
            <person name="McCombie W.R."/>
            <person name="Wing R.A."/>
            <person name="Wilson R.K."/>
        </authorList>
    </citation>
    <scope>NUCLEOTIDE SEQUENCE [LARGE SCALE GENOMIC DNA]</scope>
    <source>
        <strain evidence="5">cv. B73</strain>
    </source>
</reference>
<organism evidence="4 5">
    <name type="scientific">Zea mays</name>
    <name type="common">Maize</name>
    <dbReference type="NCBI Taxonomy" id="4577"/>
    <lineage>
        <taxon>Eukaryota</taxon>
        <taxon>Viridiplantae</taxon>
        <taxon>Streptophyta</taxon>
        <taxon>Embryophyta</taxon>
        <taxon>Tracheophyta</taxon>
        <taxon>Spermatophyta</taxon>
        <taxon>Magnoliopsida</taxon>
        <taxon>Liliopsida</taxon>
        <taxon>Poales</taxon>
        <taxon>Poaceae</taxon>
        <taxon>PACMAD clade</taxon>
        <taxon>Panicoideae</taxon>
        <taxon>Andropogonodae</taxon>
        <taxon>Andropogoneae</taxon>
        <taxon>Tripsacinae</taxon>
        <taxon>Zea</taxon>
    </lineage>
</organism>
<keyword evidence="5" id="KW-1185">Reference proteome</keyword>
<reference evidence="4" key="2">
    <citation type="submission" date="2019-07" db="EMBL/GenBank/DDBJ databases">
        <authorList>
            <person name="Seetharam A."/>
            <person name="Woodhouse M."/>
            <person name="Cannon E."/>
        </authorList>
    </citation>
    <scope>NUCLEOTIDE SEQUENCE [LARGE SCALE GENOMIC DNA]</scope>
    <source>
        <strain evidence="4">cv. B73</strain>
    </source>
</reference>
<feature type="chain" id="PRO_5032419247" description="DUF1618 domain-containing protein" evidence="2">
    <location>
        <begin position="24"/>
        <end position="491"/>
    </location>
</feature>
<name>A0A804UBF3_MAIZE</name>
<gene>
    <name evidence="4" type="primary">LOC103642990</name>
</gene>
<dbReference type="GeneID" id="103642990"/>
<dbReference type="FunCoup" id="A0A804UBF3">
    <property type="interactions" value="460"/>
</dbReference>
<feature type="domain" description="DUF1618" evidence="3">
    <location>
        <begin position="270"/>
        <end position="411"/>
    </location>
</feature>
<dbReference type="Proteomes" id="UP000007305">
    <property type="component" value="Chromosome 6"/>
</dbReference>
<evidence type="ECO:0000259" key="3">
    <source>
        <dbReference type="Pfam" id="PF07762"/>
    </source>
</evidence>
<dbReference type="PANTHER" id="PTHR33086">
    <property type="entry name" value="OS05G0468200 PROTEIN-RELATED"/>
    <property type="match status" value="1"/>
</dbReference>
<reference evidence="4" key="3">
    <citation type="submission" date="2021-05" db="UniProtKB">
        <authorList>
            <consortium name="EnsemblPlants"/>
        </authorList>
    </citation>
    <scope>IDENTIFICATION</scope>
    <source>
        <strain evidence="4">cv. B73</strain>
    </source>
</reference>
<keyword evidence="2" id="KW-0732">Signal</keyword>
<evidence type="ECO:0000256" key="2">
    <source>
        <dbReference type="SAM" id="SignalP"/>
    </source>
</evidence>
<dbReference type="Pfam" id="PF07762">
    <property type="entry name" value="DUF1618"/>
    <property type="match status" value="1"/>
</dbReference>
<feature type="region of interest" description="Disordered" evidence="1">
    <location>
        <begin position="51"/>
        <end position="83"/>
    </location>
</feature>
<dbReference type="InParanoid" id="A0A804UBF3"/>
<proteinExistence type="predicted"/>
<dbReference type="PANTHER" id="PTHR33086:SF58">
    <property type="entry name" value="DUF1618 DOMAIN-CONTAINING PROTEIN"/>
    <property type="match status" value="1"/>
</dbReference>
<dbReference type="EnsemblPlants" id="Zm00001eb284040_T001">
    <property type="protein sequence ID" value="Zm00001eb284040_P001"/>
    <property type="gene ID" value="Zm00001eb284040"/>
</dbReference>
<dbReference type="Gramene" id="Zm00001eb284040_T001">
    <property type="protein sequence ID" value="Zm00001eb284040_P001"/>
    <property type="gene ID" value="Zm00001eb284040"/>
</dbReference>
<feature type="compositionally biased region" description="Low complexity" evidence="1">
    <location>
        <begin position="71"/>
        <end position="83"/>
    </location>
</feature>
<dbReference type="InterPro" id="IPR011676">
    <property type="entry name" value="DUF1618"/>
</dbReference>
<dbReference type="RefSeq" id="XP_020395811.1">
    <property type="nucleotide sequence ID" value="XM_020540222.1"/>
</dbReference>
<evidence type="ECO:0000313" key="5">
    <source>
        <dbReference type="Proteomes" id="UP000007305"/>
    </source>
</evidence>
<accession>A0A804UBF3</accession>